<evidence type="ECO:0000256" key="5">
    <source>
        <dbReference type="ARBA" id="ARBA00022801"/>
    </source>
</evidence>
<keyword evidence="3" id="KW-0645">Protease</keyword>
<name>A0A226DJN0_FOLCA</name>
<dbReference type="PANTHER" id="PTHR13367">
    <property type="entry name" value="UBIQUITIN THIOESTERASE"/>
    <property type="match status" value="1"/>
</dbReference>
<dbReference type="Proteomes" id="UP000198287">
    <property type="component" value="Unassembled WGS sequence"/>
</dbReference>
<evidence type="ECO:0000259" key="7">
    <source>
        <dbReference type="Pfam" id="PF12340"/>
    </source>
</evidence>
<dbReference type="OrthoDB" id="9991011at2759"/>
<keyword evidence="6" id="KW-0788">Thiol protease</keyword>
<evidence type="ECO:0000313" key="8">
    <source>
        <dbReference type="EMBL" id="OXA45054.1"/>
    </source>
</evidence>
<dbReference type="InterPro" id="IPR022099">
    <property type="entry name" value="DUF3638"/>
</dbReference>
<dbReference type="Pfam" id="PF12340">
    <property type="entry name" value="DUF3638"/>
    <property type="match status" value="1"/>
</dbReference>
<dbReference type="GO" id="GO:0006508">
    <property type="term" value="P:proteolysis"/>
    <property type="evidence" value="ECO:0007669"/>
    <property type="project" value="UniProtKB-KW"/>
</dbReference>
<evidence type="ECO:0000256" key="4">
    <source>
        <dbReference type="ARBA" id="ARBA00022786"/>
    </source>
</evidence>
<comment type="catalytic activity">
    <reaction evidence="1">
        <text>Thiol-dependent hydrolysis of ester, thioester, amide, peptide and isopeptide bonds formed by the C-terminal Gly of ubiquitin (a 76-residue protein attached to proteins as an intracellular targeting signal).</text>
        <dbReference type="EC" id="3.4.19.12"/>
    </reaction>
</comment>
<accession>A0A226DJN0</accession>
<dbReference type="InterPro" id="IPR051346">
    <property type="entry name" value="OTU_Deubiquitinase"/>
</dbReference>
<feature type="domain" description="DUF3638" evidence="7">
    <location>
        <begin position="158"/>
        <end position="381"/>
    </location>
</feature>
<keyword evidence="9" id="KW-1185">Reference proteome</keyword>
<protein>
    <recommendedName>
        <fullName evidence="2">ubiquitinyl hydrolase 1</fullName>
        <ecNumber evidence="2">3.4.19.12</ecNumber>
    </recommendedName>
</protein>
<reference evidence="8 9" key="1">
    <citation type="submission" date="2015-12" db="EMBL/GenBank/DDBJ databases">
        <title>The genome of Folsomia candida.</title>
        <authorList>
            <person name="Faddeeva A."/>
            <person name="Derks M.F."/>
            <person name="Anvar Y."/>
            <person name="Smit S."/>
            <person name="Van Straalen N."/>
            <person name="Roelofs D."/>
        </authorList>
    </citation>
    <scope>NUCLEOTIDE SEQUENCE [LARGE SCALE GENOMIC DNA]</scope>
    <source>
        <strain evidence="8 9">VU population</strain>
        <tissue evidence="8">Whole body</tissue>
    </source>
</reference>
<sequence length="445" mass="51319">MDFNPAVKSKILHAPKKTSQLKLLPSPQEAIAKKIFEEGFLTASANEENLSDQELLYYFRKEQTFYQDQRNNILQLIKDCLAHSDTHGLIYSDLYRLNPTSLLKRLMKSNQTGFTTMLIGAYGVLFTLEQRASRCIKFHEMGPSGIVPLHRERENRPHSNWSPAEFPEWLIFEIESNISIRPMQINVAKQMIAPPGDVHSVMQLNMGEGKTAVIVPLLVLNLSNYEQICRITVLKSLFKTNMTSLMFSLGGLLNRRIYTFPCQRDFNITGDTGIKMMELYAECRCKRGAIMTIPEHRLSFQLKGYEKCRARLIEDATPLINQRTWVNENVRDVLDESDEILHAKYQLIYTLGSQLSVDGGAQRWEVAQSVLKILQARMLDLQKQFGDSFVDVSSWDETKPEIFHHMRLLKKECYQKLIELVASDILDRKSPKIKLPELLQEKENF</sequence>
<comment type="caution">
    <text evidence="8">The sequence shown here is derived from an EMBL/GenBank/DDBJ whole genome shotgun (WGS) entry which is preliminary data.</text>
</comment>
<dbReference type="AlphaFoldDB" id="A0A226DJN0"/>
<organism evidence="8 9">
    <name type="scientific">Folsomia candida</name>
    <name type="common">Springtail</name>
    <dbReference type="NCBI Taxonomy" id="158441"/>
    <lineage>
        <taxon>Eukaryota</taxon>
        <taxon>Metazoa</taxon>
        <taxon>Ecdysozoa</taxon>
        <taxon>Arthropoda</taxon>
        <taxon>Hexapoda</taxon>
        <taxon>Collembola</taxon>
        <taxon>Entomobryomorpha</taxon>
        <taxon>Isotomoidea</taxon>
        <taxon>Isotomidae</taxon>
        <taxon>Proisotominae</taxon>
        <taxon>Folsomia</taxon>
    </lineage>
</organism>
<dbReference type="PANTHER" id="PTHR13367:SF33">
    <property type="entry name" value="P-LOOP CONTAINING NUCLEOSIDE TRIPHOSPHATE HYDROLASE PROTEIN"/>
    <property type="match status" value="1"/>
</dbReference>
<dbReference type="EMBL" id="LNIX01000018">
    <property type="protein sequence ID" value="OXA45054.1"/>
    <property type="molecule type" value="Genomic_DNA"/>
</dbReference>
<evidence type="ECO:0000313" key="9">
    <source>
        <dbReference type="Proteomes" id="UP000198287"/>
    </source>
</evidence>
<keyword evidence="5" id="KW-0378">Hydrolase</keyword>
<evidence type="ECO:0000256" key="1">
    <source>
        <dbReference type="ARBA" id="ARBA00000707"/>
    </source>
</evidence>
<evidence type="ECO:0000256" key="6">
    <source>
        <dbReference type="ARBA" id="ARBA00022807"/>
    </source>
</evidence>
<dbReference type="EC" id="3.4.19.12" evidence="2"/>
<evidence type="ECO:0000256" key="3">
    <source>
        <dbReference type="ARBA" id="ARBA00022670"/>
    </source>
</evidence>
<dbReference type="GO" id="GO:0004843">
    <property type="term" value="F:cysteine-type deubiquitinase activity"/>
    <property type="evidence" value="ECO:0007669"/>
    <property type="project" value="UniProtKB-EC"/>
</dbReference>
<keyword evidence="4" id="KW-0833">Ubl conjugation pathway</keyword>
<proteinExistence type="predicted"/>
<evidence type="ECO:0000256" key="2">
    <source>
        <dbReference type="ARBA" id="ARBA00012759"/>
    </source>
</evidence>
<dbReference type="STRING" id="158441.A0A226DJN0"/>
<gene>
    <name evidence="8" type="ORF">Fcan01_20247</name>
</gene>